<keyword evidence="2" id="KW-1185">Reference proteome</keyword>
<name>A0A010ZXT4_9ACTN</name>
<comment type="caution">
    <text evidence="1">The sequence shown here is derived from an EMBL/GenBank/DDBJ whole genome shotgun (WGS) entry which is preliminary data.</text>
</comment>
<dbReference type="Proteomes" id="UP000021053">
    <property type="component" value="Unassembled WGS sequence"/>
</dbReference>
<dbReference type="AlphaFoldDB" id="A0A010ZXT4"/>
<dbReference type="HOGENOM" id="CLU_709246_0_0_11"/>
<organism evidence="1 2">
    <name type="scientific">Cryptosporangium arvum DSM 44712</name>
    <dbReference type="NCBI Taxonomy" id="927661"/>
    <lineage>
        <taxon>Bacteria</taxon>
        <taxon>Bacillati</taxon>
        <taxon>Actinomycetota</taxon>
        <taxon>Actinomycetes</taxon>
        <taxon>Cryptosporangiales</taxon>
        <taxon>Cryptosporangiaceae</taxon>
        <taxon>Cryptosporangium</taxon>
    </lineage>
</organism>
<accession>A0A010ZXT4</accession>
<sequence length="389" mass="42989">MRRMVDDATETAKTAAFREFEENLAYAREIVQGGQWLEKGKVGGFEVTALYRAAWMQAMTAVDRWVHRELYERAVAIAVAPKAQRPKAFLKLQIPMDLFEDVLHNGAYLSDRFTDFLLGKFGYQSFQNYRKIEEALAHVGPTKVWGPVAELLGTTTQDLQARLGSIVDRRSHIAHEADRDPGNPGQRLPMSADQVTDVIDFLLRVVTSLEDVLGPTPEAPALRRPGVNLTRELGKRVWTRHDVDSAVAELATRDAAVAEAVRRLLEHADAHGASFKGGTGPDPSAGLHYPNISKERRSLWSLYLTPAKPSIALSIGSLLWVDEKVARRFLTTARRTLELDAALSEPDEALLRRYPTVALRPLAARSAAIDGLLSAFDAVLHPGGEIDGE</sequence>
<protein>
    <recommendedName>
        <fullName evidence="3">RiboL-PSP-HEPN domain-containing protein</fullName>
    </recommendedName>
</protein>
<proteinExistence type="predicted"/>
<gene>
    <name evidence="1" type="ORF">CryarDRAFT_3164</name>
</gene>
<dbReference type="EMBL" id="JFBT01000001">
    <property type="protein sequence ID" value="EXG82032.1"/>
    <property type="molecule type" value="Genomic_DNA"/>
</dbReference>
<reference evidence="1 2" key="1">
    <citation type="submission" date="2013-07" db="EMBL/GenBank/DDBJ databases">
        <authorList>
            <consortium name="DOE Joint Genome Institute"/>
            <person name="Eisen J."/>
            <person name="Huntemann M."/>
            <person name="Han J."/>
            <person name="Chen A."/>
            <person name="Kyrpides N."/>
            <person name="Mavromatis K."/>
            <person name="Markowitz V."/>
            <person name="Palaniappan K."/>
            <person name="Ivanova N."/>
            <person name="Schaumberg A."/>
            <person name="Pati A."/>
            <person name="Liolios K."/>
            <person name="Nordberg H.P."/>
            <person name="Cantor M.N."/>
            <person name="Hua S.X."/>
            <person name="Woyke T."/>
        </authorList>
    </citation>
    <scope>NUCLEOTIDE SEQUENCE [LARGE SCALE GENOMIC DNA]</scope>
    <source>
        <strain evidence="1 2">DSM 44712</strain>
    </source>
</reference>
<dbReference type="PATRIC" id="fig|927661.3.peg.3122"/>
<evidence type="ECO:0008006" key="3">
    <source>
        <dbReference type="Google" id="ProtNLM"/>
    </source>
</evidence>
<evidence type="ECO:0000313" key="2">
    <source>
        <dbReference type="Proteomes" id="UP000021053"/>
    </source>
</evidence>
<evidence type="ECO:0000313" key="1">
    <source>
        <dbReference type="EMBL" id="EXG82032.1"/>
    </source>
</evidence>